<dbReference type="Proteomes" id="UP000092716">
    <property type="component" value="Chromosome 11"/>
</dbReference>
<feature type="compositionally biased region" description="Basic and acidic residues" evidence="1">
    <location>
        <begin position="112"/>
        <end position="121"/>
    </location>
</feature>
<accession>A0A1B1E1S6</accession>
<keyword evidence="4" id="KW-1185">Reference proteome</keyword>
<dbReference type="Pfam" id="PF12879">
    <property type="entry name" value="SICA_C"/>
    <property type="match status" value="1"/>
</dbReference>
<dbReference type="VEuPathDB" id="PlasmoDB:PCOAH_00036700"/>
<feature type="region of interest" description="Disordered" evidence="1">
    <location>
        <begin position="112"/>
        <end position="158"/>
    </location>
</feature>
<gene>
    <name evidence="3" type="ORF">PCOAH_00036700</name>
</gene>
<protein>
    <submittedName>
        <fullName evidence="3">SICA antigen</fullName>
    </submittedName>
</protein>
<dbReference type="OrthoDB" id="376328at2759"/>
<reference evidence="4" key="1">
    <citation type="submission" date="2016-06" db="EMBL/GenBank/DDBJ databases">
        <title>First high quality genome sequence of Plasmodium coatneyi using continuous long reads from single molecule, real-time sequencing.</title>
        <authorList>
            <person name="Chien J.-T."/>
            <person name="Pakala S.B."/>
            <person name="Geraldo J.A."/>
            <person name="Lapp S.A."/>
            <person name="Barnwell J.W."/>
            <person name="Kissinger J.C."/>
            <person name="Galinski M.R."/>
            <person name="Humphrey J.C."/>
        </authorList>
    </citation>
    <scope>NUCLEOTIDE SEQUENCE [LARGE SCALE GENOMIC DNA]</scope>
    <source>
        <strain evidence="4">Hackeri</strain>
    </source>
</reference>
<evidence type="ECO:0000259" key="2">
    <source>
        <dbReference type="Pfam" id="PF12879"/>
    </source>
</evidence>
<dbReference type="AlphaFoldDB" id="A0A1B1E1S6"/>
<dbReference type="RefSeq" id="XP_019915681.1">
    <property type="nucleotide sequence ID" value="XM_020060461.1"/>
</dbReference>
<feature type="compositionally biased region" description="Basic and acidic residues" evidence="1">
    <location>
        <begin position="148"/>
        <end position="158"/>
    </location>
</feature>
<proteinExistence type="predicted"/>
<sequence length="158" mass="18612">MEKKKRKKKKEHTFLLLHTLSYFALEQLLDHVDDQADGPREYTLIKERKQPRSVPKGRIREGPRCRVDRRTIIDIHLEVLDECQKGDTLSVQNDFFEILVQEFMGTKFMEEENVPKEDVPKENVPNSDSGFREEGFVPKGDVTSSDSWFREEDFLPKE</sequence>
<evidence type="ECO:0000313" key="3">
    <source>
        <dbReference type="EMBL" id="ANQ08986.1"/>
    </source>
</evidence>
<name>A0A1B1E1S6_9APIC</name>
<dbReference type="InterPro" id="IPR024288">
    <property type="entry name" value="SICA_C"/>
</dbReference>
<dbReference type="GeneID" id="30910401"/>
<evidence type="ECO:0000256" key="1">
    <source>
        <dbReference type="SAM" id="MobiDB-lite"/>
    </source>
</evidence>
<dbReference type="KEGG" id="pcot:PCOAH_00036700"/>
<evidence type="ECO:0000313" key="4">
    <source>
        <dbReference type="Proteomes" id="UP000092716"/>
    </source>
</evidence>
<feature type="domain" description="Schizont-infected cell agglutination C-terminal" evidence="2">
    <location>
        <begin position="25"/>
        <end position="127"/>
    </location>
</feature>
<organism evidence="3 4">
    <name type="scientific">Plasmodium coatneyi</name>
    <dbReference type="NCBI Taxonomy" id="208452"/>
    <lineage>
        <taxon>Eukaryota</taxon>
        <taxon>Sar</taxon>
        <taxon>Alveolata</taxon>
        <taxon>Apicomplexa</taxon>
        <taxon>Aconoidasida</taxon>
        <taxon>Haemosporida</taxon>
        <taxon>Plasmodiidae</taxon>
        <taxon>Plasmodium</taxon>
    </lineage>
</organism>
<dbReference type="EMBL" id="CP016249">
    <property type="protein sequence ID" value="ANQ08986.1"/>
    <property type="molecule type" value="Genomic_DNA"/>
</dbReference>